<reference evidence="1 2" key="1">
    <citation type="submission" date="2021-01" db="EMBL/GenBank/DDBJ databases">
        <title>Actinoplanes sp. nov. LDG1-06 isolated from lichen.</title>
        <authorList>
            <person name="Saeng-In P."/>
            <person name="Phongsopitanun W."/>
            <person name="Kanchanasin P."/>
            <person name="Yuki M."/>
            <person name="Kudo T."/>
            <person name="Ohkuma M."/>
            <person name="Tanasupawat S."/>
        </authorList>
    </citation>
    <scope>NUCLEOTIDE SEQUENCE [LARGE SCALE GENOMIC DNA]</scope>
    <source>
        <strain evidence="1 2">LDG1-06</strain>
    </source>
</reference>
<evidence type="ECO:0000313" key="2">
    <source>
        <dbReference type="Proteomes" id="UP000632138"/>
    </source>
</evidence>
<gene>
    <name evidence="1" type="ORF">JIG36_37420</name>
</gene>
<organism evidence="1 2">
    <name type="scientific">Paractinoplanes ovalisporus</name>
    <dbReference type="NCBI Taxonomy" id="2810368"/>
    <lineage>
        <taxon>Bacteria</taxon>
        <taxon>Bacillati</taxon>
        <taxon>Actinomycetota</taxon>
        <taxon>Actinomycetes</taxon>
        <taxon>Micromonosporales</taxon>
        <taxon>Micromonosporaceae</taxon>
        <taxon>Paractinoplanes</taxon>
    </lineage>
</organism>
<proteinExistence type="predicted"/>
<comment type="caution">
    <text evidence="1">The sequence shown here is derived from an EMBL/GenBank/DDBJ whole genome shotgun (WGS) entry which is preliminary data.</text>
</comment>
<sequence>MGRLIRIALESPDERAAIVAAKEVLDIGDVAKANAVEQPWEQMVVNVMRSPDDPAMAPHLTERYARYSERVGDGLPDPSGEEESNY</sequence>
<evidence type="ECO:0000313" key="1">
    <source>
        <dbReference type="EMBL" id="MBM2621198.1"/>
    </source>
</evidence>
<name>A0ABS2AN45_9ACTN</name>
<dbReference type="RefSeq" id="WP_236048997.1">
    <property type="nucleotide sequence ID" value="NZ_JAENHP010000018.1"/>
</dbReference>
<dbReference type="EMBL" id="JAENHP010000018">
    <property type="protein sequence ID" value="MBM2621198.1"/>
    <property type="molecule type" value="Genomic_DNA"/>
</dbReference>
<protein>
    <submittedName>
        <fullName evidence="1">Uncharacterized protein</fullName>
    </submittedName>
</protein>
<accession>A0ABS2AN45</accession>
<keyword evidence="2" id="KW-1185">Reference proteome</keyword>
<dbReference type="Proteomes" id="UP000632138">
    <property type="component" value="Unassembled WGS sequence"/>
</dbReference>